<dbReference type="AlphaFoldDB" id="A0ABD3GEM7"/>
<comment type="similarity">
    <text evidence="1">Belongs to the cytochrome P450 family.</text>
</comment>
<feature type="region of interest" description="Disordered" evidence="5">
    <location>
        <begin position="113"/>
        <end position="148"/>
    </location>
</feature>
<evidence type="ECO:0008006" key="9">
    <source>
        <dbReference type="Google" id="ProtNLM"/>
    </source>
</evidence>
<dbReference type="SUPFAM" id="SSF48264">
    <property type="entry name" value="Cytochrome P450"/>
    <property type="match status" value="2"/>
</dbReference>
<sequence length="409" mass="46819">MELISTTAFFTAVASIVLYACVYRWILQRNFRGPKGWPVVGNALELLVHHREIYDRLTDYYPTFRCRILPRNFVVTVDPENVEYIYCRPPPMLRRPHILRLCFGDCTLSQDSRHPVVPTDHPPTDLPSSLQNPDRSPHANRIRPPTVSDLPPPADAHCVILYKTNFNNFWKGETEENTSFDVLGYGIFNSHGEAWKKHWKVGSHEFTSRKLRGYSSQNFKAFAVQLCDILQEAANNDKVVSVRDMAVRMSFESIYAKFLGIGPEARLKRHIKDLGVFTHELVETRIAEIESNKKKENSGTSSALLDRYAVTNKLHYVQATLYESMRLRAGGPLNYRVPIKDDVLPTCGTKAGPRWSMGKDSAVVLLMMALATVYRFFTFELVPGEKVHYRFGITHIEENGLKMIPRKRS</sequence>
<keyword evidence="6" id="KW-1133">Transmembrane helix</keyword>
<keyword evidence="6" id="KW-0812">Transmembrane</keyword>
<dbReference type="GO" id="GO:0046872">
    <property type="term" value="F:metal ion binding"/>
    <property type="evidence" value="ECO:0007669"/>
    <property type="project" value="UniProtKB-KW"/>
</dbReference>
<keyword evidence="3" id="KW-0560">Oxidoreductase</keyword>
<evidence type="ECO:0000256" key="6">
    <source>
        <dbReference type="SAM" id="Phobius"/>
    </source>
</evidence>
<dbReference type="PANTHER" id="PTHR24296">
    <property type="entry name" value="CYTOCHROME P450"/>
    <property type="match status" value="1"/>
</dbReference>
<dbReference type="Pfam" id="PF00067">
    <property type="entry name" value="p450"/>
    <property type="match status" value="1"/>
</dbReference>
<keyword evidence="8" id="KW-1185">Reference proteome</keyword>
<feature type="transmembrane region" description="Helical" evidence="6">
    <location>
        <begin position="360"/>
        <end position="377"/>
    </location>
</feature>
<feature type="transmembrane region" description="Helical" evidence="6">
    <location>
        <begin position="6"/>
        <end position="26"/>
    </location>
</feature>
<name>A0ABD3GEM7_9MARC</name>
<evidence type="ECO:0000256" key="1">
    <source>
        <dbReference type="ARBA" id="ARBA00010617"/>
    </source>
</evidence>
<evidence type="ECO:0000313" key="7">
    <source>
        <dbReference type="EMBL" id="KAL3676480.1"/>
    </source>
</evidence>
<accession>A0ABD3GEM7</accession>
<evidence type="ECO:0000256" key="2">
    <source>
        <dbReference type="ARBA" id="ARBA00022723"/>
    </source>
</evidence>
<dbReference type="Gene3D" id="1.10.630.10">
    <property type="entry name" value="Cytochrome P450"/>
    <property type="match status" value="3"/>
</dbReference>
<keyword evidence="6" id="KW-0472">Membrane</keyword>
<dbReference type="InterPro" id="IPR001128">
    <property type="entry name" value="Cyt_P450"/>
</dbReference>
<proteinExistence type="inferred from homology"/>
<evidence type="ECO:0000313" key="8">
    <source>
        <dbReference type="Proteomes" id="UP001633002"/>
    </source>
</evidence>
<dbReference type="Proteomes" id="UP001633002">
    <property type="component" value="Unassembled WGS sequence"/>
</dbReference>
<comment type="caution">
    <text evidence="7">The sequence shown here is derived from an EMBL/GenBank/DDBJ whole genome shotgun (WGS) entry which is preliminary data.</text>
</comment>
<dbReference type="GO" id="GO:0016491">
    <property type="term" value="F:oxidoreductase activity"/>
    <property type="evidence" value="ECO:0007669"/>
    <property type="project" value="UniProtKB-KW"/>
</dbReference>
<evidence type="ECO:0000256" key="4">
    <source>
        <dbReference type="ARBA" id="ARBA00023004"/>
    </source>
</evidence>
<keyword evidence="4" id="KW-0408">Iron</keyword>
<keyword evidence="2" id="KW-0479">Metal-binding</keyword>
<reference evidence="7 8" key="1">
    <citation type="submission" date="2024-09" db="EMBL/GenBank/DDBJ databases">
        <title>Chromosome-scale assembly of Riccia sorocarpa.</title>
        <authorList>
            <person name="Paukszto L."/>
        </authorList>
    </citation>
    <scope>NUCLEOTIDE SEQUENCE [LARGE SCALE GENOMIC DNA]</scope>
    <source>
        <strain evidence="7">LP-2024</strain>
        <tissue evidence="7">Aerial parts of the thallus</tissue>
    </source>
</reference>
<dbReference type="InterPro" id="IPR036396">
    <property type="entry name" value="Cyt_P450_sf"/>
</dbReference>
<protein>
    <recommendedName>
        <fullName evidence="9">Cytochrome P450</fullName>
    </recommendedName>
</protein>
<evidence type="ECO:0000256" key="3">
    <source>
        <dbReference type="ARBA" id="ARBA00023002"/>
    </source>
</evidence>
<organism evidence="7 8">
    <name type="scientific">Riccia sorocarpa</name>
    <dbReference type="NCBI Taxonomy" id="122646"/>
    <lineage>
        <taxon>Eukaryota</taxon>
        <taxon>Viridiplantae</taxon>
        <taxon>Streptophyta</taxon>
        <taxon>Embryophyta</taxon>
        <taxon>Marchantiophyta</taxon>
        <taxon>Marchantiopsida</taxon>
        <taxon>Marchantiidae</taxon>
        <taxon>Marchantiales</taxon>
        <taxon>Ricciaceae</taxon>
        <taxon>Riccia</taxon>
    </lineage>
</organism>
<gene>
    <name evidence="7" type="ORF">R1sor_026428</name>
</gene>
<evidence type="ECO:0000256" key="5">
    <source>
        <dbReference type="SAM" id="MobiDB-lite"/>
    </source>
</evidence>
<dbReference type="EMBL" id="JBJQOH010000008">
    <property type="protein sequence ID" value="KAL3676480.1"/>
    <property type="molecule type" value="Genomic_DNA"/>
</dbReference>